<name>A0A2W5WRJ0_9MICO</name>
<keyword evidence="1" id="KW-1133">Transmembrane helix</keyword>
<dbReference type="Proteomes" id="UP000248783">
    <property type="component" value="Unassembled WGS sequence"/>
</dbReference>
<dbReference type="InterPro" id="IPR009793">
    <property type="entry name" value="DUF1361"/>
</dbReference>
<evidence type="ECO:0000313" key="2">
    <source>
        <dbReference type="EMBL" id="PZR53512.1"/>
    </source>
</evidence>
<dbReference type="RefSeq" id="WP_111250791.1">
    <property type="nucleotide sequence ID" value="NZ_QKWH01000004.1"/>
</dbReference>
<evidence type="ECO:0000256" key="1">
    <source>
        <dbReference type="SAM" id="Phobius"/>
    </source>
</evidence>
<dbReference type="EMBL" id="QKWH01000004">
    <property type="protein sequence ID" value="PZR53512.1"/>
    <property type="molecule type" value="Genomic_DNA"/>
</dbReference>
<comment type="caution">
    <text evidence="2">The sequence shown here is derived from an EMBL/GenBank/DDBJ whole genome shotgun (WGS) entry which is preliminary data.</text>
</comment>
<keyword evidence="1" id="KW-0472">Membrane</keyword>
<feature type="transmembrane region" description="Helical" evidence="1">
    <location>
        <begin position="69"/>
        <end position="93"/>
    </location>
</feature>
<gene>
    <name evidence="2" type="ORF">DNL40_08415</name>
</gene>
<dbReference type="AlphaFoldDB" id="A0A2W5WRJ0"/>
<proteinExistence type="predicted"/>
<feature type="transmembrane region" description="Helical" evidence="1">
    <location>
        <begin position="155"/>
        <end position="176"/>
    </location>
</feature>
<feature type="transmembrane region" description="Helical" evidence="1">
    <location>
        <begin position="42"/>
        <end position="62"/>
    </location>
</feature>
<protein>
    <submittedName>
        <fullName evidence="2">DUF1361 domain-containing protein</fullName>
    </submittedName>
</protein>
<accession>A0A2W5WRJ0</accession>
<evidence type="ECO:0000313" key="3">
    <source>
        <dbReference type="Proteomes" id="UP000248783"/>
    </source>
</evidence>
<organism evidence="2 3">
    <name type="scientific">Xylanimonas oleitrophica</name>
    <dbReference type="NCBI Taxonomy" id="2607479"/>
    <lineage>
        <taxon>Bacteria</taxon>
        <taxon>Bacillati</taxon>
        <taxon>Actinomycetota</taxon>
        <taxon>Actinomycetes</taxon>
        <taxon>Micrococcales</taxon>
        <taxon>Promicromonosporaceae</taxon>
        <taxon>Xylanimonas</taxon>
    </lineage>
</organism>
<reference evidence="2 3" key="1">
    <citation type="submission" date="2018-06" db="EMBL/GenBank/DDBJ databases">
        <title>Whole genome sequencing of a novel hydrocarbon degrading bacterial strain, PW21 isolated from oil contaminated produced water sample.</title>
        <authorList>
            <person name="Nagkirti P."/>
            <person name="Shaikh A."/>
            <person name="Gowdaman V."/>
            <person name="Engineer A.E."/>
            <person name="Dagar S."/>
            <person name="Dhakephalkar P.K."/>
        </authorList>
    </citation>
    <scope>NUCLEOTIDE SEQUENCE [LARGE SCALE GENOMIC DNA]</scope>
    <source>
        <strain evidence="2 3">PW21</strain>
    </source>
</reference>
<feature type="transmembrane region" description="Helical" evidence="1">
    <location>
        <begin position="206"/>
        <end position="233"/>
    </location>
</feature>
<keyword evidence="1" id="KW-0812">Transmembrane</keyword>
<keyword evidence="3" id="KW-1185">Reference proteome</keyword>
<feature type="transmembrane region" description="Helical" evidence="1">
    <location>
        <begin position="113"/>
        <end position="143"/>
    </location>
</feature>
<sequence length="235" mass="25307">MDAVLLLPLGLVLLNVYALALVLLRAPAYRTRVYRPMVLNIGLSVAPAAVMLVTFLAVLVVVQAFPSPVALFAVLAVGGVVWLLLLPNAAYLVTELNLSHRREGEAVPLWYDIVLVITLAMSGVLNTLANVALAQLVVAAVLYPEDDRPLARAGSWVAAAVILLLVAFGMYLGRYIRFNSWDLLHPGSFLRKLVGHFRDGAHLRAAAGFVVTHGLFLAILYTIVIAPAVVGVVER</sequence>
<dbReference type="Pfam" id="PF07099">
    <property type="entry name" value="DUF1361"/>
    <property type="match status" value="1"/>
</dbReference>